<dbReference type="GO" id="GO:0003676">
    <property type="term" value="F:nucleic acid binding"/>
    <property type="evidence" value="ECO:0007669"/>
    <property type="project" value="InterPro"/>
</dbReference>
<dbReference type="ExpressionAtlas" id="A0A1D6J1C4">
    <property type="expression patterns" value="baseline and differential"/>
</dbReference>
<accession>A0A1D6J1C4</accession>
<dbReference type="Gene3D" id="3.30.40.10">
    <property type="entry name" value="Zinc/RING finger domain, C3HC4 (zinc finger)"/>
    <property type="match status" value="1"/>
</dbReference>
<reference evidence="1" key="1">
    <citation type="submission" date="2015-12" db="EMBL/GenBank/DDBJ databases">
        <title>Update maize B73 reference genome by single molecule sequencing technologies.</title>
        <authorList>
            <consortium name="Maize Genome Sequencing Project"/>
            <person name="Ware D."/>
        </authorList>
    </citation>
    <scope>NUCLEOTIDE SEQUENCE</scope>
    <source>
        <tissue evidence="1">Seedling</tissue>
    </source>
</reference>
<dbReference type="GO" id="GO:0030014">
    <property type="term" value="C:CCR4-NOT complex"/>
    <property type="evidence" value="ECO:0007669"/>
    <property type="project" value="InterPro"/>
</dbReference>
<dbReference type="GO" id="GO:0004842">
    <property type="term" value="F:ubiquitin-protein transferase activity"/>
    <property type="evidence" value="ECO:0007669"/>
    <property type="project" value="InterPro"/>
</dbReference>
<dbReference type="Gene3D" id="3.30.70.330">
    <property type="match status" value="1"/>
</dbReference>
<sequence length="208" mass="23645">MTIDPFTCTLSNQAFLVALIFNSRSNARAHNVSRNCIIDMAEKEETKGRCPACHTRYDKDMIVKMAATCDRTVADKNAEKKQKAQRVKPKAAPTATTTSTVESKKHLATIRVIQRNLVYIIGLPAHLCNESVLERREYFGHYGKVLKVLVSRPTGPPSQQASANSSISVYVSLNYTVYMHDLFILHMNLDLYFQYWSISLMEYQITIY</sequence>
<dbReference type="InterPro" id="IPR013083">
    <property type="entry name" value="Znf_RING/FYVE/PHD"/>
</dbReference>
<dbReference type="EMBL" id="CM000786">
    <property type="protein sequence ID" value="AQK41900.1"/>
    <property type="molecule type" value="Genomic_DNA"/>
</dbReference>
<dbReference type="InterPro" id="IPR035979">
    <property type="entry name" value="RBD_domain_sf"/>
</dbReference>
<name>A0A1D6J1C4_MAIZE</name>
<dbReference type="AlphaFoldDB" id="A0A1D6J1C4"/>
<dbReference type="IntAct" id="A0A1D6J1C4">
    <property type="interactions" value="2"/>
</dbReference>
<dbReference type="PANTHER" id="PTHR12603:SF36">
    <property type="entry name" value="RNA BINDING (RRM_RBD_RNP MOTIFS) FAMILY PROTEIN"/>
    <property type="match status" value="1"/>
</dbReference>
<dbReference type="PANTHER" id="PTHR12603">
    <property type="entry name" value="CCR4-NOT TRANSCRIPTION COMPLEX RELATED"/>
    <property type="match status" value="1"/>
</dbReference>
<dbReference type="InterPro" id="IPR039780">
    <property type="entry name" value="Mot2"/>
</dbReference>
<dbReference type="STRING" id="4577.A0A1D6J1C4"/>
<dbReference type="SMR" id="A0A1D6J1C4"/>
<organism evidence="1">
    <name type="scientific">Zea mays</name>
    <name type="common">Maize</name>
    <dbReference type="NCBI Taxonomy" id="4577"/>
    <lineage>
        <taxon>Eukaryota</taxon>
        <taxon>Viridiplantae</taxon>
        <taxon>Streptophyta</taxon>
        <taxon>Embryophyta</taxon>
        <taxon>Tracheophyta</taxon>
        <taxon>Spermatophyta</taxon>
        <taxon>Magnoliopsida</taxon>
        <taxon>Liliopsida</taxon>
        <taxon>Poales</taxon>
        <taxon>Poaceae</taxon>
        <taxon>PACMAD clade</taxon>
        <taxon>Panicoideae</taxon>
        <taxon>Andropogonodae</taxon>
        <taxon>Andropogoneae</taxon>
        <taxon>Tripsacinae</taxon>
        <taxon>Zea</taxon>
    </lineage>
</organism>
<dbReference type="SUPFAM" id="SSF54928">
    <property type="entry name" value="RNA-binding domain, RBD"/>
    <property type="match status" value="1"/>
</dbReference>
<proteinExistence type="predicted"/>
<dbReference type="InterPro" id="IPR012677">
    <property type="entry name" value="Nucleotide-bd_a/b_plait_sf"/>
</dbReference>
<gene>
    <name evidence="1" type="ORF">ZEAMMB73_Zm00001d024713</name>
</gene>
<protein>
    <submittedName>
        <fullName evidence="1">RNA binding (RRM/RBD/RNP motifs) family protein</fullName>
    </submittedName>
</protein>
<evidence type="ECO:0000313" key="1">
    <source>
        <dbReference type="EMBL" id="AQK41900.1"/>
    </source>
</evidence>